<name>A0AAN7JYP1_9MYRT</name>
<dbReference type="EMBL" id="JAXIOK010000013">
    <property type="protein sequence ID" value="KAK4756326.1"/>
    <property type="molecule type" value="Genomic_DNA"/>
</dbReference>
<accession>A0AAN7JYP1</accession>
<gene>
    <name evidence="1" type="ORF">SAY87_006453</name>
</gene>
<dbReference type="AlphaFoldDB" id="A0AAN7JYP1"/>
<comment type="caution">
    <text evidence="1">The sequence shown here is derived from an EMBL/GenBank/DDBJ whole genome shotgun (WGS) entry which is preliminary data.</text>
</comment>
<evidence type="ECO:0000313" key="2">
    <source>
        <dbReference type="Proteomes" id="UP001345219"/>
    </source>
</evidence>
<organism evidence="1 2">
    <name type="scientific">Trapa incisa</name>
    <dbReference type="NCBI Taxonomy" id="236973"/>
    <lineage>
        <taxon>Eukaryota</taxon>
        <taxon>Viridiplantae</taxon>
        <taxon>Streptophyta</taxon>
        <taxon>Embryophyta</taxon>
        <taxon>Tracheophyta</taxon>
        <taxon>Spermatophyta</taxon>
        <taxon>Magnoliopsida</taxon>
        <taxon>eudicotyledons</taxon>
        <taxon>Gunneridae</taxon>
        <taxon>Pentapetalae</taxon>
        <taxon>rosids</taxon>
        <taxon>malvids</taxon>
        <taxon>Myrtales</taxon>
        <taxon>Lythraceae</taxon>
        <taxon>Trapa</taxon>
    </lineage>
</organism>
<reference evidence="1 2" key="1">
    <citation type="journal article" date="2023" name="Hortic Res">
        <title>Pangenome of water caltrop reveals structural variations and asymmetric subgenome divergence after allopolyploidization.</title>
        <authorList>
            <person name="Zhang X."/>
            <person name="Chen Y."/>
            <person name="Wang L."/>
            <person name="Yuan Y."/>
            <person name="Fang M."/>
            <person name="Shi L."/>
            <person name="Lu R."/>
            <person name="Comes H.P."/>
            <person name="Ma Y."/>
            <person name="Chen Y."/>
            <person name="Huang G."/>
            <person name="Zhou Y."/>
            <person name="Zheng Z."/>
            <person name="Qiu Y."/>
        </authorList>
    </citation>
    <scope>NUCLEOTIDE SEQUENCE [LARGE SCALE GENOMIC DNA]</scope>
    <source>
        <tissue evidence="1">Roots</tissue>
    </source>
</reference>
<protein>
    <submittedName>
        <fullName evidence="1">Uncharacterized protein</fullName>
    </submittedName>
</protein>
<evidence type="ECO:0000313" key="1">
    <source>
        <dbReference type="EMBL" id="KAK4756326.1"/>
    </source>
</evidence>
<keyword evidence="2" id="KW-1185">Reference proteome</keyword>
<dbReference type="Proteomes" id="UP001345219">
    <property type="component" value="Chromosome 6"/>
</dbReference>
<proteinExistence type="predicted"/>
<sequence>METLKTKLMLYPLVSTAFGLGGTRSQSRMGTDSNTVDILTLNDTVISIPDCWCIVEHVVEVGRGHPHPQRVLVDSFLLLRSWPHAAKTLPLQQFAYCFL</sequence>